<evidence type="ECO:0000256" key="4">
    <source>
        <dbReference type="PROSITE-ProRule" id="PRU00679"/>
    </source>
</evidence>
<feature type="binding site" evidence="3">
    <location>
        <position position="202"/>
    </location>
    <ligand>
        <name>a divalent metal cation</name>
        <dbReference type="ChEBI" id="CHEBI:60240"/>
        <label>2</label>
    </ligand>
</feature>
<organism evidence="5 6">
    <name type="scientific">Batillaria attramentaria</name>
    <dbReference type="NCBI Taxonomy" id="370345"/>
    <lineage>
        <taxon>Eukaryota</taxon>
        <taxon>Metazoa</taxon>
        <taxon>Spiralia</taxon>
        <taxon>Lophotrochozoa</taxon>
        <taxon>Mollusca</taxon>
        <taxon>Gastropoda</taxon>
        <taxon>Caenogastropoda</taxon>
        <taxon>Sorbeoconcha</taxon>
        <taxon>Cerithioidea</taxon>
        <taxon>Batillariidae</taxon>
        <taxon>Batillaria</taxon>
    </lineage>
</organism>
<dbReference type="GO" id="GO:0046872">
    <property type="term" value="F:metal ion binding"/>
    <property type="evidence" value="ECO:0007669"/>
    <property type="project" value="UniProtKB-KW"/>
</dbReference>
<reference evidence="5 6" key="1">
    <citation type="journal article" date="2023" name="Sci. Data">
        <title>Genome assembly of the Korean intertidal mud-creeper Batillaria attramentaria.</title>
        <authorList>
            <person name="Patra A.K."/>
            <person name="Ho P.T."/>
            <person name="Jun S."/>
            <person name="Lee S.J."/>
            <person name="Kim Y."/>
            <person name="Won Y.J."/>
        </authorList>
    </citation>
    <scope>NUCLEOTIDE SEQUENCE [LARGE SCALE GENOMIC DNA]</scope>
    <source>
        <strain evidence="5">Wonlab-2016</strain>
    </source>
</reference>
<protein>
    <recommendedName>
        <fullName evidence="7">Parathion hydrolase-related protein</fullName>
    </recommendedName>
</protein>
<feature type="binding site" evidence="3">
    <location>
        <position position="170"/>
    </location>
    <ligand>
        <name>a divalent metal cation</name>
        <dbReference type="ChEBI" id="CHEBI:60240"/>
        <label>2</label>
    </ligand>
</feature>
<dbReference type="Gene3D" id="3.20.20.140">
    <property type="entry name" value="Metal-dependent hydrolases"/>
    <property type="match status" value="1"/>
</dbReference>
<dbReference type="GO" id="GO:0016787">
    <property type="term" value="F:hydrolase activity"/>
    <property type="evidence" value="ECO:0007669"/>
    <property type="project" value="UniProtKB-KW"/>
</dbReference>
<comment type="similarity">
    <text evidence="4">Belongs to the metallo-dependent hydrolases superfamily. Phosphotriesterase family.</text>
</comment>
<dbReference type="SUPFAM" id="SSF51556">
    <property type="entry name" value="Metallo-dependent hydrolases"/>
    <property type="match status" value="1"/>
</dbReference>
<feature type="binding site" evidence="3">
    <location>
        <position position="26"/>
    </location>
    <ligand>
        <name>a divalent metal cation</name>
        <dbReference type="ChEBI" id="CHEBI:60240"/>
        <label>1</label>
    </ligand>
</feature>
<evidence type="ECO:0000256" key="3">
    <source>
        <dbReference type="PIRSR" id="PIRSR601559-52"/>
    </source>
</evidence>
<feature type="binding site" evidence="3">
    <location>
        <position position="299"/>
    </location>
    <ligand>
        <name>a divalent metal cation</name>
        <dbReference type="ChEBI" id="CHEBI:60240"/>
        <label>1</label>
    </ligand>
</feature>
<dbReference type="Pfam" id="PF02126">
    <property type="entry name" value="PTE"/>
    <property type="match status" value="1"/>
</dbReference>
<dbReference type="AlphaFoldDB" id="A0ABD0LNN7"/>
<dbReference type="EMBL" id="JACVVK020000033">
    <property type="protein sequence ID" value="KAK7501098.1"/>
    <property type="molecule type" value="Genomic_DNA"/>
</dbReference>
<comment type="caution">
    <text evidence="5">The sequence shown here is derived from an EMBL/GenBank/DDBJ whole genome shotgun (WGS) entry which is preliminary data.</text>
</comment>
<dbReference type="InterPro" id="IPR017947">
    <property type="entry name" value="AryldialkylPase_Zn-BS"/>
</dbReference>
<dbReference type="PROSITE" id="PS01322">
    <property type="entry name" value="PHOSPHOTRIESTERASE_1"/>
    <property type="match status" value="1"/>
</dbReference>
<sequence>MSERKGMIQTVQGLIDPGALGATLTHEHLALQADCFFVPPADSNDEPKTKLPFAMENLGWIRQNPYSHKPNLSLQGEHDAILHEVKSYKEIGGGCIVENSTIGLHRDVQFLRRLSEATGVHIIAGTGFYVDGFQTESTRQLTEEAMAALTRENITSGADGTEICCGVIGEVGCTWPLTDFEKRSLRSAAMVQTELGSPVIIHPGRSPKAPEEIMHIFLEAGGQAYKTVMSHLDRTFFSTNQLLEFAKFGCYCEYDLFGIETSHYQLWQEADMPSDASRIAFIRSLVDAGLEDHVLVSHDIHTKHRLKKYGGHGYTHILENIVPKMRQRGISDETITKILRMNPQKWLAFTK</sequence>
<proteinExistence type="inferred from homology"/>
<dbReference type="InterPro" id="IPR001559">
    <property type="entry name" value="Phosphotriesterase"/>
</dbReference>
<comment type="cofactor">
    <cofactor evidence="3">
        <name>a divalent metal cation</name>
        <dbReference type="ChEBI" id="CHEBI:60240"/>
    </cofactor>
    <text evidence="3">Binds 2 divalent metal cations per subunit.</text>
</comment>
<dbReference type="InterPro" id="IPR032466">
    <property type="entry name" value="Metal_Hydrolase"/>
</dbReference>
<comment type="caution">
    <text evidence="4">Lacks conserved residue(s) required for the propagation of feature annotation.</text>
</comment>
<feature type="binding site" evidence="3">
    <location>
        <position position="170"/>
    </location>
    <ligand>
        <name>a divalent metal cation</name>
        <dbReference type="ChEBI" id="CHEBI:60240"/>
        <label>1</label>
    </ligand>
</feature>
<keyword evidence="2" id="KW-0378">Hydrolase</keyword>
<evidence type="ECO:0000256" key="2">
    <source>
        <dbReference type="ARBA" id="ARBA00022801"/>
    </source>
</evidence>
<gene>
    <name evidence="5" type="ORF">BaRGS_00007583</name>
</gene>
<dbReference type="PANTHER" id="PTHR10819">
    <property type="entry name" value="PHOSPHOTRIESTERASE-RELATED"/>
    <property type="match status" value="1"/>
</dbReference>
<keyword evidence="6" id="KW-1185">Reference proteome</keyword>
<evidence type="ECO:0000313" key="6">
    <source>
        <dbReference type="Proteomes" id="UP001519460"/>
    </source>
</evidence>
<dbReference type="PANTHER" id="PTHR10819:SF3">
    <property type="entry name" value="PHOSPHOTRIESTERASE-RELATED PROTEIN"/>
    <property type="match status" value="1"/>
</dbReference>
<name>A0ABD0LNN7_9CAEN</name>
<dbReference type="Proteomes" id="UP001519460">
    <property type="component" value="Unassembled WGS sequence"/>
</dbReference>
<feature type="binding site" evidence="3">
    <location>
        <position position="231"/>
    </location>
    <ligand>
        <name>a divalent metal cation</name>
        <dbReference type="ChEBI" id="CHEBI:60240"/>
        <label>2</label>
    </ligand>
</feature>
<feature type="binding site" evidence="3">
    <location>
        <position position="28"/>
    </location>
    <ligand>
        <name>a divalent metal cation</name>
        <dbReference type="ChEBI" id="CHEBI:60240"/>
        <label>1</label>
    </ligand>
</feature>
<accession>A0ABD0LNN7</accession>
<evidence type="ECO:0000313" key="5">
    <source>
        <dbReference type="EMBL" id="KAK7501098.1"/>
    </source>
</evidence>
<evidence type="ECO:0000256" key="1">
    <source>
        <dbReference type="ARBA" id="ARBA00022723"/>
    </source>
</evidence>
<keyword evidence="1 3" id="KW-0479">Metal-binding</keyword>
<evidence type="ECO:0008006" key="7">
    <source>
        <dbReference type="Google" id="ProtNLM"/>
    </source>
</evidence>
<dbReference type="PROSITE" id="PS51347">
    <property type="entry name" value="PHOSPHOTRIESTERASE_2"/>
    <property type="match status" value="1"/>
</dbReference>